<dbReference type="EMBL" id="HBUF01237613">
    <property type="protein sequence ID" value="CAG6675700.1"/>
    <property type="molecule type" value="Transcribed_RNA"/>
</dbReference>
<accession>A0A8D8Q2F4</accession>
<proteinExistence type="predicted"/>
<name>A0A8D8Q2F4_9HEMI</name>
<protein>
    <submittedName>
        <fullName evidence="1">Uncharacterized protein</fullName>
    </submittedName>
</protein>
<dbReference type="EMBL" id="HBUF01564026">
    <property type="protein sequence ID" value="CAG6763703.1"/>
    <property type="molecule type" value="Transcribed_RNA"/>
</dbReference>
<reference evidence="1" key="1">
    <citation type="submission" date="2021-05" db="EMBL/GenBank/DDBJ databases">
        <authorList>
            <person name="Alioto T."/>
            <person name="Alioto T."/>
            <person name="Gomez Garrido J."/>
        </authorList>
    </citation>
    <scope>NUCLEOTIDE SEQUENCE</scope>
</reference>
<dbReference type="EMBL" id="HBUF01051663">
    <property type="protein sequence ID" value="CAG6622058.1"/>
    <property type="molecule type" value="Transcribed_RNA"/>
</dbReference>
<sequence length="343" mass="39093">MTTGPSDEISEALYKKLVRACHQFTLKELKSLLDAGSECFPSTVKSDQLQKIIIKNHLEPNKSAFMNVLEEELLKCKITQDAYTKYIQNLSFQDVILHKKKVWQTYELMDPIDSSNLNLSESQIKSNILRKMKSKLQVSALIQIQNVTNINWCMVIDIKYNKKNVPRYGNPFYFTFTEEQSSFCLCSTKSSTMIDVLVESFGYSNSKNCDLSGKDVRTLHALISKRRISTNGSTPNTPTNMSLNRSTRNNARYLATKNFGIQEVQIKCHTEWKGSRVNKKRKKLNSVNSLLKIQAPNIGLLIRSLIENGVITDPNATWVTKLATTRSNIIECGEEDEMELIEE</sequence>
<organism evidence="1">
    <name type="scientific">Cacopsylla melanoneura</name>
    <dbReference type="NCBI Taxonomy" id="428564"/>
    <lineage>
        <taxon>Eukaryota</taxon>
        <taxon>Metazoa</taxon>
        <taxon>Ecdysozoa</taxon>
        <taxon>Arthropoda</taxon>
        <taxon>Hexapoda</taxon>
        <taxon>Insecta</taxon>
        <taxon>Pterygota</taxon>
        <taxon>Neoptera</taxon>
        <taxon>Paraneoptera</taxon>
        <taxon>Hemiptera</taxon>
        <taxon>Sternorrhyncha</taxon>
        <taxon>Psylloidea</taxon>
        <taxon>Psyllidae</taxon>
        <taxon>Psyllinae</taxon>
        <taxon>Cacopsylla</taxon>
    </lineage>
</organism>
<dbReference type="EMBL" id="HBUF01395884">
    <property type="protein sequence ID" value="CAG6735504.1"/>
    <property type="molecule type" value="Transcribed_RNA"/>
</dbReference>
<dbReference type="AlphaFoldDB" id="A0A8D8Q2F4"/>
<evidence type="ECO:0000313" key="1">
    <source>
        <dbReference type="EMBL" id="CAG6622058.1"/>
    </source>
</evidence>